<dbReference type="OrthoDB" id="943918at2"/>
<reference evidence="2 3" key="2">
    <citation type="journal article" date="2011" name="Stand. Genomic Sci.">
        <title>Complete genome sequence of Leadbetterella byssophila type strain (4M15).</title>
        <authorList>
            <person name="Abt B."/>
            <person name="Teshima H."/>
            <person name="Lucas S."/>
            <person name="Lapidus A."/>
            <person name="Del Rio T.G."/>
            <person name="Nolan M."/>
            <person name="Tice H."/>
            <person name="Cheng J.F."/>
            <person name="Pitluck S."/>
            <person name="Liolios K."/>
            <person name="Pagani I."/>
            <person name="Ivanova N."/>
            <person name="Mavromatis K."/>
            <person name="Pati A."/>
            <person name="Tapia R."/>
            <person name="Han C."/>
            <person name="Goodwin L."/>
            <person name="Chen A."/>
            <person name="Palaniappan K."/>
            <person name="Land M."/>
            <person name="Hauser L."/>
            <person name="Chang Y.J."/>
            <person name="Jeffries C.D."/>
            <person name="Rohde M."/>
            <person name="Goker M."/>
            <person name="Tindall B.J."/>
            <person name="Detter J.C."/>
            <person name="Woyke T."/>
            <person name="Bristow J."/>
            <person name="Eisen J.A."/>
            <person name="Markowitz V."/>
            <person name="Hugenholtz P."/>
            <person name="Klenk H.P."/>
            <person name="Kyrpides N.C."/>
        </authorList>
    </citation>
    <scope>NUCLEOTIDE SEQUENCE [LARGE SCALE GENOMIC DNA]</scope>
    <source>
        <strain evidence="3">DSM 17132 / JCM 16389 / KACC 11308 / NBRC 106382 / 4M15</strain>
    </source>
</reference>
<feature type="chain" id="PRO_5003188102" description="Outer membrane lipoprotein-sorting protein" evidence="1">
    <location>
        <begin position="19"/>
        <end position="239"/>
    </location>
</feature>
<feature type="signal peptide" evidence="1">
    <location>
        <begin position="1"/>
        <end position="18"/>
    </location>
</feature>
<evidence type="ECO:0000256" key="1">
    <source>
        <dbReference type="SAM" id="SignalP"/>
    </source>
</evidence>
<name>E4RSH2_LEAB4</name>
<protein>
    <recommendedName>
        <fullName evidence="4">Outer membrane lipoprotein-sorting protein</fullName>
    </recommendedName>
</protein>
<organism evidence="2 3">
    <name type="scientific">Leadbetterella byssophila (strain DSM 17132 / JCM 16389 / KACC 11308 / NBRC 106382 / 4M15)</name>
    <dbReference type="NCBI Taxonomy" id="649349"/>
    <lineage>
        <taxon>Bacteria</taxon>
        <taxon>Pseudomonadati</taxon>
        <taxon>Bacteroidota</taxon>
        <taxon>Cytophagia</taxon>
        <taxon>Cytophagales</taxon>
        <taxon>Leadbetterellaceae</taxon>
        <taxon>Leadbetterella</taxon>
    </lineage>
</organism>
<dbReference type="RefSeq" id="WP_013409574.1">
    <property type="nucleotide sequence ID" value="NC_014655.1"/>
</dbReference>
<gene>
    <name evidence="2" type="ordered locus">Lbys_2880</name>
</gene>
<dbReference type="AlphaFoldDB" id="E4RSH2"/>
<accession>E4RSH2</accession>
<dbReference type="KEGG" id="lby:Lbys_2880"/>
<proteinExistence type="predicted"/>
<dbReference type="STRING" id="649349.Lbys_2880"/>
<evidence type="ECO:0008006" key="4">
    <source>
        <dbReference type="Google" id="ProtNLM"/>
    </source>
</evidence>
<reference key="1">
    <citation type="submission" date="2010-11" db="EMBL/GenBank/DDBJ databases">
        <title>The complete genome of Leadbetterella byssophila DSM 17132.</title>
        <authorList>
            <consortium name="US DOE Joint Genome Institute (JGI-PGF)"/>
            <person name="Lucas S."/>
            <person name="Copeland A."/>
            <person name="Lapidus A."/>
            <person name="Glavina del Rio T."/>
            <person name="Dalin E."/>
            <person name="Tice H."/>
            <person name="Bruce D."/>
            <person name="Goodwin L."/>
            <person name="Pitluck S."/>
            <person name="Kyrpides N."/>
            <person name="Mavromatis K."/>
            <person name="Ivanova N."/>
            <person name="Teshima H."/>
            <person name="Brettin T."/>
            <person name="Detter J.C."/>
            <person name="Han C."/>
            <person name="Tapia R."/>
            <person name="Land M."/>
            <person name="Hauser L."/>
            <person name="Markowitz V."/>
            <person name="Cheng J.-F."/>
            <person name="Hugenholtz P."/>
            <person name="Woyke T."/>
            <person name="Wu D."/>
            <person name="Tindall B."/>
            <person name="Pomrenke H.G."/>
            <person name="Brambilla E."/>
            <person name="Klenk H.-P."/>
            <person name="Eisen J.A."/>
        </authorList>
    </citation>
    <scope>NUCLEOTIDE SEQUENCE [LARGE SCALE GENOMIC DNA]</scope>
    <source>
        <strain>DSM 17132</strain>
    </source>
</reference>
<dbReference type="eggNOG" id="ENOG5030ZXD">
    <property type="taxonomic scope" value="Bacteria"/>
</dbReference>
<sequence>MRILKSLMLLVVPFLASAQSADDVVNKFLEATGGKGKIENIHTFKYNRSYVANANTDYDEEVVIAGDKNQLSRKKTLLKRDFFYVLNGNQGWVKIPMGSPDKKITYSTKDLTSKEVSELAIEAKDGLFPFINYEAKGYKLTAPVSAATVEGKATTKLAIEKSGIKREYYFDNATGLLSREVWIENGITHTTDITKYDNTSIGVKLPVSQTYINSKEKKKTNVTTKWGFDKPTEGVAFTK</sequence>
<evidence type="ECO:0000313" key="2">
    <source>
        <dbReference type="EMBL" id="ADQ18542.1"/>
    </source>
</evidence>
<keyword evidence="3" id="KW-1185">Reference proteome</keyword>
<dbReference type="Proteomes" id="UP000007435">
    <property type="component" value="Chromosome"/>
</dbReference>
<dbReference type="HOGENOM" id="CLU_1159927_0_0_10"/>
<evidence type="ECO:0000313" key="3">
    <source>
        <dbReference type="Proteomes" id="UP000007435"/>
    </source>
</evidence>
<dbReference type="EMBL" id="CP002305">
    <property type="protein sequence ID" value="ADQ18542.1"/>
    <property type="molecule type" value="Genomic_DNA"/>
</dbReference>
<keyword evidence="1" id="KW-0732">Signal</keyword>